<evidence type="ECO:0000313" key="3">
    <source>
        <dbReference type="EMBL" id="NEX20330.1"/>
    </source>
</evidence>
<accession>A0A6P1DRZ8</accession>
<sequence>MKQRKTLTRAALTLAFLSVSVAEAATYTFDFSGGNGSIGNTATFTDTTGTVSVDASGWTRSRSTNDQVSLGQWEPGLGVQFSGDNSHTVDNSGPDDFVLFDFGSLDVTVETITLARYGDADISYSSGSVWDGNLTHQNNRGGSGGSELTIALSSLAPDSLWRFFAKIGDRDDSFKISGMTVSAVPLPAAAWLFGSAVLGFVGIGYRQRSHAS</sequence>
<dbReference type="Proteomes" id="UP000471640">
    <property type="component" value="Unassembled WGS sequence"/>
</dbReference>
<evidence type="ECO:0008006" key="5">
    <source>
        <dbReference type="Google" id="ProtNLM"/>
    </source>
</evidence>
<organism evidence="3 4">
    <name type="scientific">Thiorhodococcus mannitoliphagus</name>
    <dbReference type="NCBI Taxonomy" id="329406"/>
    <lineage>
        <taxon>Bacteria</taxon>
        <taxon>Pseudomonadati</taxon>
        <taxon>Pseudomonadota</taxon>
        <taxon>Gammaproteobacteria</taxon>
        <taxon>Chromatiales</taxon>
        <taxon>Chromatiaceae</taxon>
        <taxon>Thiorhodococcus</taxon>
    </lineage>
</organism>
<feature type="chain" id="PRO_5026793735" description="VPLPA-CTERM sorting domain-containing protein" evidence="2">
    <location>
        <begin position="25"/>
        <end position="212"/>
    </location>
</feature>
<comment type="caution">
    <text evidence="3">The sequence shown here is derived from an EMBL/GenBank/DDBJ whole genome shotgun (WGS) entry which is preliminary data.</text>
</comment>
<evidence type="ECO:0000256" key="2">
    <source>
        <dbReference type="SAM" id="SignalP"/>
    </source>
</evidence>
<dbReference type="EMBL" id="JAAIJR010000026">
    <property type="protein sequence ID" value="NEX20330.1"/>
    <property type="molecule type" value="Genomic_DNA"/>
</dbReference>
<evidence type="ECO:0000313" key="4">
    <source>
        <dbReference type="Proteomes" id="UP000471640"/>
    </source>
</evidence>
<feature type="transmembrane region" description="Helical" evidence="1">
    <location>
        <begin position="184"/>
        <end position="205"/>
    </location>
</feature>
<proteinExistence type="predicted"/>
<name>A0A6P1DRZ8_9GAMM</name>
<reference evidence="4" key="1">
    <citation type="journal article" date="2020" name="Microbiol. Resour. Announc.">
        <title>Draft Genome Sequences of Thiorhodococcus mannitoliphagus and Thiorhodococcus minor, Purple Sulfur Photosynthetic Bacteria in the Gammaproteobacterial Family Chromatiaceae.</title>
        <authorList>
            <person name="Aviles F.A."/>
            <person name="Meyer T.E."/>
            <person name="Kyndt J.A."/>
        </authorList>
    </citation>
    <scope>NUCLEOTIDE SEQUENCE [LARGE SCALE GENOMIC DNA]</scope>
    <source>
        <strain evidence="4">DSM 18266</strain>
    </source>
</reference>
<keyword evidence="1" id="KW-0812">Transmembrane</keyword>
<keyword evidence="4" id="KW-1185">Reference proteome</keyword>
<dbReference type="AlphaFoldDB" id="A0A6P1DRZ8"/>
<dbReference type="RefSeq" id="WP_164653429.1">
    <property type="nucleotide sequence ID" value="NZ_JAAIJR010000026.1"/>
</dbReference>
<evidence type="ECO:0000256" key="1">
    <source>
        <dbReference type="SAM" id="Phobius"/>
    </source>
</evidence>
<keyword evidence="1" id="KW-0472">Membrane</keyword>
<gene>
    <name evidence="3" type="ORF">G3480_08420</name>
</gene>
<keyword evidence="2" id="KW-0732">Signal</keyword>
<reference evidence="3 4" key="2">
    <citation type="submission" date="2020-02" db="EMBL/GenBank/DDBJ databases">
        <title>Genome sequences of Thiorhodococcus mannitoliphagus and Thiorhodococcus minor, purple sulfur photosynthetic bacteria in the gammaproteobacterial family, Chromatiaceae.</title>
        <authorList>
            <person name="Aviles F.A."/>
            <person name="Meyer T.E."/>
            <person name="Kyndt J.A."/>
        </authorList>
    </citation>
    <scope>NUCLEOTIDE SEQUENCE [LARGE SCALE GENOMIC DNA]</scope>
    <source>
        <strain evidence="3 4">DSM 18266</strain>
    </source>
</reference>
<protein>
    <recommendedName>
        <fullName evidence="5">VPLPA-CTERM sorting domain-containing protein</fullName>
    </recommendedName>
</protein>
<feature type="signal peptide" evidence="2">
    <location>
        <begin position="1"/>
        <end position="24"/>
    </location>
</feature>
<keyword evidence="1" id="KW-1133">Transmembrane helix</keyword>